<dbReference type="InterPro" id="IPR001584">
    <property type="entry name" value="Integrase_cat-core"/>
</dbReference>
<reference evidence="4 5" key="1">
    <citation type="submission" date="2018-03" db="EMBL/GenBank/DDBJ databases">
        <title>Genomic Encyclopedia of Archaeal and Bacterial Type Strains, Phase II (KMG-II): from individual species to whole genera.</title>
        <authorList>
            <person name="Goeker M."/>
        </authorList>
    </citation>
    <scope>NUCLEOTIDE SEQUENCE [LARGE SCALE GENOMIC DNA]</scope>
    <source>
        <strain evidence="4 5">DSM 19711</strain>
    </source>
</reference>
<dbReference type="GO" id="GO:0015074">
    <property type="term" value="P:DNA integration"/>
    <property type="evidence" value="ECO:0007669"/>
    <property type="project" value="InterPro"/>
</dbReference>
<feature type="region of interest" description="Disordered" evidence="2">
    <location>
        <begin position="85"/>
        <end position="105"/>
    </location>
</feature>
<name>A0A2T0QUX2_9ACTN</name>
<evidence type="ECO:0000256" key="2">
    <source>
        <dbReference type="SAM" id="MobiDB-lite"/>
    </source>
</evidence>
<dbReference type="Gene3D" id="3.30.420.10">
    <property type="entry name" value="Ribonuclease H-like superfamily/Ribonuclease H"/>
    <property type="match status" value="1"/>
</dbReference>
<dbReference type="PANTHER" id="PTHR46889">
    <property type="entry name" value="TRANSPOSASE INSF FOR INSERTION SEQUENCE IS3B-RELATED"/>
    <property type="match status" value="1"/>
</dbReference>
<gene>
    <name evidence="4" type="ORF">CLV37_1222</name>
</gene>
<dbReference type="PROSITE" id="PS50994">
    <property type="entry name" value="INTEGRASE"/>
    <property type="match status" value="1"/>
</dbReference>
<dbReference type="AlphaFoldDB" id="A0A2T0QUX2"/>
<evidence type="ECO:0000259" key="3">
    <source>
        <dbReference type="PROSITE" id="PS50994"/>
    </source>
</evidence>
<comment type="caution">
    <text evidence="4">The sequence shown here is derived from an EMBL/GenBank/DDBJ whole genome shotgun (WGS) entry which is preliminary data.</text>
</comment>
<dbReference type="InterPro" id="IPR048020">
    <property type="entry name" value="Transpos_IS3"/>
</dbReference>
<dbReference type="InterPro" id="IPR036397">
    <property type="entry name" value="RNaseH_sf"/>
</dbReference>
<dbReference type="Pfam" id="PF13333">
    <property type="entry name" value="rve_2"/>
    <property type="match status" value="1"/>
</dbReference>
<dbReference type="InterPro" id="IPR012337">
    <property type="entry name" value="RNaseH-like_sf"/>
</dbReference>
<organism evidence="4 5">
    <name type="scientific">Kineococcus rhizosphaerae</name>
    <dbReference type="NCBI Taxonomy" id="559628"/>
    <lineage>
        <taxon>Bacteria</taxon>
        <taxon>Bacillati</taxon>
        <taxon>Actinomycetota</taxon>
        <taxon>Actinomycetes</taxon>
        <taxon>Kineosporiales</taxon>
        <taxon>Kineosporiaceae</taxon>
        <taxon>Kineococcus</taxon>
    </lineage>
</organism>
<accession>A0A2T0QUX2</accession>
<evidence type="ECO:0000313" key="5">
    <source>
        <dbReference type="Proteomes" id="UP000238083"/>
    </source>
</evidence>
<protein>
    <submittedName>
        <fullName evidence="4">Putative transposase</fullName>
    </submittedName>
</protein>
<proteinExistence type="predicted"/>
<dbReference type="Proteomes" id="UP000238083">
    <property type="component" value="Unassembled WGS sequence"/>
</dbReference>
<comment type="function">
    <text evidence="1">Involved in the transposition of the insertion sequence.</text>
</comment>
<dbReference type="GO" id="GO:0003676">
    <property type="term" value="F:nucleic acid binding"/>
    <property type="evidence" value="ECO:0007669"/>
    <property type="project" value="InterPro"/>
</dbReference>
<dbReference type="InterPro" id="IPR050900">
    <property type="entry name" value="Transposase_IS3/IS150/IS904"/>
</dbReference>
<dbReference type="EMBL" id="PVZF01000022">
    <property type="protein sequence ID" value="PRY08925.1"/>
    <property type="molecule type" value="Genomic_DNA"/>
</dbReference>
<dbReference type="InterPro" id="IPR025948">
    <property type="entry name" value="HTH-like_dom"/>
</dbReference>
<evidence type="ECO:0000313" key="4">
    <source>
        <dbReference type="EMBL" id="PRY08925.1"/>
    </source>
</evidence>
<dbReference type="NCBIfam" id="NF033516">
    <property type="entry name" value="transpos_IS3"/>
    <property type="match status" value="1"/>
</dbReference>
<dbReference type="Pfam" id="PF13276">
    <property type="entry name" value="HTH_21"/>
    <property type="match status" value="1"/>
</dbReference>
<feature type="domain" description="Integrase catalytic" evidence="3">
    <location>
        <begin position="111"/>
        <end position="283"/>
    </location>
</feature>
<sequence>MQVAPSTYYAARTRPPSARACSDEAALVEIDRVHQDNLRVYGARKLHAAINRRRAEKAPAGQSASRIARCTVERLMKAAGLHGLRRNGKPPRTTIPSPKDTRPDLVERNFTADRPDRLWAADITYIRTCSGWVYAAFVQDVCTRRIVGWQVADHLRTELALDALQMAFWVRRREGAELTGLRHHSDKGVQYVALRYSESLAAEGAVASVGSTGDSYDNAMAEAFNSVFKAECIRNPHLPGRDGPWRGLDDVERAVADYIDWYNTRRLHGELGMIPPVEFQAQIEITASPEVTAA</sequence>
<dbReference type="PANTHER" id="PTHR46889:SF4">
    <property type="entry name" value="TRANSPOSASE INSO FOR INSERTION SEQUENCE ELEMENT IS911B-RELATED"/>
    <property type="match status" value="1"/>
</dbReference>
<evidence type="ECO:0000256" key="1">
    <source>
        <dbReference type="ARBA" id="ARBA00002286"/>
    </source>
</evidence>
<dbReference type="Pfam" id="PF00665">
    <property type="entry name" value="rve"/>
    <property type="match status" value="1"/>
</dbReference>
<keyword evidence="5" id="KW-1185">Reference proteome</keyword>
<dbReference type="SUPFAM" id="SSF53098">
    <property type="entry name" value="Ribonuclease H-like"/>
    <property type="match status" value="1"/>
</dbReference>